<proteinExistence type="predicted"/>
<feature type="domain" description="Rad50/SbcC-type AAA" evidence="2">
    <location>
        <begin position="4"/>
        <end position="88"/>
    </location>
</feature>
<dbReference type="STRING" id="1121449.SAMN02745704_02442"/>
<dbReference type="InterPro" id="IPR038729">
    <property type="entry name" value="Rad50/SbcC_AAA"/>
</dbReference>
<dbReference type="GO" id="GO:0006302">
    <property type="term" value="P:double-strand break repair"/>
    <property type="evidence" value="ECO:0007669"/>
    <property type="project" value="InterPro"/>
</dbReference>
<evidence type="ECO:0000256" key="1">
    <source>
        <dbReference type="SAM" id="Coils"/>
    </source>
</evidence>
<reference evidence="3 4" key="1">
    <citation type="submission" date="2017-02" db="EMBL/GenBank/DDBJ databases">
        <authorList>
            <person name="Peterson S.W."/>
        </authorList>
    </citation>
    <scope>NUCLEOTIDE SEQUENCE [LARGE SCALE GENOMIC DNA]</scope>
    <source>
        <strain evidence="3 4">DSM 16080</strain>
    </source>
</reference>
<dbReference type="PANTHER" id="PTHR32182:SF22">
    <property type="entry name" value="ATP-DEPENDENT ENDONUCLEASE, OLD FAMILY-RELATED"/>
    <property type="match status" value="1"/>
</dbReference>
<dbReference type="GO" id="GO:0016887">
    <property type="term" value="F:ATP hydrolysis activity"/>
    <property type="evidence" value="ECO:0007669"/>
    <property type="project" value="InterPro"/>
</dbReference>
<dbReference type="SUPFAM" id="SSF52540">
    <property type="entry name" value="P-loop containing nucleoside triphosphate hydrolases"/>
    <property type="match status" value="1"/>
</dbReference>
<sequence>MIQRIILQDFQAHNHTVLELDPGVNVLTGPNNTGKSAIVEALRCLATNPPPKHVIRHGAKLARVEVELENGVRVAWNRKKTTAWYELFKPGDEEPEYFRKLGRGMVPDEIRDALRLDEVELENNTQVDVHIGDQKRPIFLLDSAVADARLAEFFAASSEGAHLLAMQSALKSRTREARMRHRVLGEGMERCEQGLERLQTLPRITLHGLHARAAAKAAGEGEAALTRLQQTRDRQNDLQIRQRRAGKRAQALEALASPPTPADVHLLKERLNSMRRLEQRRATAHRVQHALTALTPPPEPESTINHKQLIHSLNHLERKQYFESQKATILTTLQGVPQPLDVQPLAELLKEMQGLEQRMESARRIVAAREDRLRNHGEALQQRLREVGHCPLCGNALNQDAFLGGAAREKGDGNG</sequence>
<dbReference type="AlphaFoldDB" id="A0A1T4XUF7"/>
<dbReference type="GO" id="GO:0000731">
    <property type="term" value="P:DNA synthesis involved in DNA repair"/>
    <property type="evidence" value="ECO:0007669"/>
    <property type="project" value="TreeGrafter"/>
</dbReference>
<organism evidence="3 4">
    <name type="scientific">Paucidesulfovibrio gracilis DSM 16080</name>
    <dbReference type="NCBI Taxonomy" id="1121449"/>
    <lineage>
        <taxon>Bacteria</taxon>
        <taxon>Pseudomonadati</taxon>
        <taxon>Thermodesulfobacteriota</taxon>
        <taxon>Desulfovibrionia</taxon>
        <taxon>Desulfovibrionales</taxon>
        <taxon>Desulfovibrionaceae</taxon>
        <taxon>Paucidesulfovibrio</taxon>
    </lineage>
</organism>
<protein>
    <submittedName>
        <fullName evidence="3">AAA domain-containing protein</fullName>
    </submittedName>
</protein>
<evidence type="ECO:0000313" key="3">
    <source>
        <dbReference type="EMBL" id="SKA92681.1"/>
    </source>
</evidence>
<keyword evidence="1" id="KW-0175">Coiled coil</keyword>
<feature type="coiled-coil region" evidence="1">
    <location>
        <begin position="345"/>
        <end position="372"/>
    </location>
</feature>
<evidence type="ECO:0000259" key="2">
    <source>
        <dbReference type="Pfam" id="PF13476"/>
    </source>
</evidence>
<dbReference type="OrthoDB" id="267455at2"/>
<dbReference type="EMBL" id="FUYC01000016">
    <property type="protein sequence ID" value="SKA92681.1"/>
    <property type="molecule type" value="Genomic_DNA"/>
</dbReference>
<dbReference type="RefSeq" id="WP_078717987.1">
    <property type="nucleotide sequence ID" value="NZ_FUYC01000016.1"/>
</dbReference>
<evidence type="ECO:0000313" key="4">
    <source>
        <dbReference type="Proteomes" id="UP000190027"/>
    </source>
</evidence>
<dbReference type="InterPro" id="IPR027417">
    <property type="entry name" value="P-loop_NTPase"/>
</dbReference>
<dbReference type="PANTHER" id="PTHR32182">
    <property type="entry name" value="DNA REPLICATION AND REPAIR PROTEIN RECF"/>
    <property type="match status" value="1"/>
</dbReference>
<dbReference type="Pfam" id="PF13476">
    <property type="entry name" value="AAA_23"/>
    <property type="match status" value="1"/>
</dbReference>
<name>A0A1T4XUF7_9BACT</name>
<dbReference type="Proteomes" id="UP000190027">
    <property type="component" value="Unassembled WGS sequence"/>
</dbReference>
<gene>
    <name evidence="3" type="ORF">SAMN02745704_02442</name>
</gene>
<keyword evidence="4" id="KW-1185">Reference proteome</keyword>
<dbReference type="Gene3D" id="3.40.50.300">
    <property type="entry name" value="P-loop containing nucleotide triphosphate hydrolases"/>
    <property type="match status" value="1"/>
</dbReference>
<accession>A0A1T4XUF7</accession>